<sequence>MDTVVEKQTVSPEMERLIRRYLDPAGRVREFPARTERRLAVLRYLASKFDGREAYSEGEVNEILARWHTFDDYFLLRRELVDHRLLCRTANGARYWKPEEKPAGTEAEPDKSL</sequence>
<proteinExistence type="predicted"/>
<reference evidence="2 3" key="1">
    <citation type="submission" date="2017-04" db="EMBL/GenBank/DDBJ databases">
        <authorList>
            <person name="Afonso C.L."/>
            <person name="Miller P.J."/>
            <person name="Scott M.A."/>
            <person name="Spackman E."/>
            <person name="Goraichik I."/>
            <person name="Dimitrov K.M."/>
            <person name="Suarez D.L."/>
            <person name="Swayne D.E."/>
        </authorList>
    </citation>
    <scope>NUCLEOTIDE SEQUENCE [LARGE SCALE GENOMIC DNA]</scope>
    <source>
        <strain evidence="2 3">DSM 12816</strain>
    </source>
</reference>
<dbReference type="InterPro" id="IPR018656">
    <property type="entry name" value="DUF2087"/>
</dbReference>
<keyword evidence="3" id="KW-1185">Reference proteome</keyword>
<dbReference type="AlphaFoldDB" id="A0A1W2A6G6"/>
<dbReference type="Pfam" id="PF09860">
    <property type="entry name" value="DUF2087"/>
    <property type="match status" value="1"/>
</dbReference>
<evidence type="ECO:0000259" key="1">
    <source>
        <dbReference type="Pfam" id="PF09860"/>
    </source>
</evidence>
<feature type="domain" description="DUF2087" evidence="1">
    <location>
        <begin position="27"/>
        <end position="96"/>
    </location>
</feature>
<gene>
    <name evidence="2" type="ORF">SAMN02745168_1560</name>
</gene>
<organism evidence="2 3">
    <name type="scientific">Papillibacter cinnamivorans DSM 12816</name>
    <dbReference type="NCBI Taxonomy" id="1122930"/>
    <lineage>
        <taxon>Bacteria</taxon>
        <taxon>Bacillati</taxon>
        <taxon>Bacillota</taxon>
        <taxon>Clostridia</taxon>
        <taxon>Eubacteriales</taxon>
        <taxon>Oscillospiraceae</taxon>
        <taxon>Papillibacter</taxon>
    </lineage>
</organism>
<protein>
    <recommendedName>
        <fullName evidence="1">DUF2087 domain-containing protein</fullName>
    </recommendedName>
</protein>
<dbReference type="STRING" id="1122930.SAMN02745168_1560"/>
<evidence type="ECO:0000313" key="3">
    <source>
        <dbReference type="Proteomes" id="UP000192790"/>
    </source>
</evidence>
<accession>A0A1W2A6G6</accession>
<name>A0A1W2A6G6_9FIRM</name>
<evidence type="ECO:0000313" key="2">
    <source>
        <dbReference type="EMBL" id="SMC56250.1"/>
    </source>
</evidence>
<dbReference type="EMBL" id="FWXW01000003">
    <property type="protein sequence ID" value="SMC56250.1"/>
    <property type="molecule type" value="Genomic_DNA"/>
</dbReference>
<dbReference type="Proteomes" id="UP000192790">
    <property type="component" value="Unassembled WGS sequence"/>
</dbReference>